<reference evidence="3" key="1">
    <citation type="journal article" date="2017" name="Genome Biol.">
        <title>Comparative genomics reveals high biological diversity and specific adaptations in the industrially and medically important fungal genus Aspergillus.</title>
        <authorList>
            <person name="de Vries R.P."/>
            <person name="Riley R."/>
            <person name="Wiebenga A."/>
            <person name="Aguilar-Osorio G."/>
            <person name="Amillis S."/>
            <person name="Uchima C.A."/>
            <person name="Anderluh G."/>
            <person name="Asadollahi M."/>
            <person name="Askin M."/>
            <person name="Barry K."/>
            <person name="Battaglia E."/>
            <person name="Bayram O."/>
            <person name="Benocci T."/>
            <person name="Braus-Stromeyer S.A."/>
            <person name="Caldana C."/>
            <person name="Canovas D."/>
            <person name="Cerqueira G.C."/>
            <person name="Chen F."/>
            <person name="Chen W."/>
            <person name="Choi C."/>
            <person name="Clum A."/>
            <person name="Dos Santos R.A."/>
            <person name="Damasio A.R."/>
            <person name="Diallinas G."/>
            <person name="Emri T."/>
            <person name="Fekete E."/>
            <person name="Flipphi M."/>
            <person name="Freyberg S."/>
            <person name="Gallo A."/>
            <person name="Gournas C."/>
            <person name="Habgood R."/>
            <person name="Hainaut M."/>
            <person name="Harispe M.L."/>
            <person name="Henrissat B."/>
            <person name="Hilden K.S."/>
            <person name="Hope R."/>
            <person name="Hossain A."/>
            <person name="Karabika E."/>
            <person name="Karaffa L."/>
            <person name="Karanyi Z."/>
            <person name="Krasevec N."/>
            <person name="Kuo A."/>
            <person name="Kusch H."/>
            <person name="LaButti K."/>
            <person name="Lagendijk E.L."/>
            <person name="Lapidus A."/>
            <person name="Levasseur A."/>
            <person name="Lindquist E."/>
            <person name="Lipzen A."/>
            <person name="Logrieco A.F."/>
            <person name="MacCabe A."/>
            <person name="Maekelae M.R."/>
            <person name="Malavazi I."/>
            <person name="Melin P."/>
            <person name="Meyer V."/>
            <person name="Mielnichuk N."/>
            <person name="Miskei M."/>
            <person name="Molnar A.P."/>
            <person name="Mule G."/>
            <person name="Ngan C.Y."/>
            <person name="Orejas M."/>
            <person name="Orosz E."/>
            <person name="Ouedraogo J.P."/>
            <person name="Overkamp K.M."/>
            <person name="Park H.-S."/>
            <person name="Perrone G."/>
            <person name="Piumi F."/>
            <person name="Punt P.J."/>
            <person name="Ram A.F."/>
            <person name="Ramon A."/>
            <person name="Rauscher S."/>
            <person name="Record E."/>
            <person name="Riano-Pachon D.M."/>
            <person name="Robert V."/>
            <person name="Roehrig J."/>
            <person name="Ruller R."/>
            <person name="Salamov A."/>
            <person name="Salih N.S."/>
            <person name="Samson R.A."/>
            <person name="Sandor E."/>
            <person name="Sanguinetti M."/>
            <person name="Schuetze T."/>
            <person name="Sepcic K."/>
            <person name="Shelest E."/>
            <person name="Sherlock G."/>
            <person name="Sophianopoulou V."/>
            <person name="Squina F.M."/>
            <person name="Sun H."/>
            <person name="Susca A."/>
            <person name="Todd R.B."/>
            <person name="Tsang A."/>
            <person name="Unkles S.E."/>
            <person name="van de Wiele N."/>
            <person name="van Rossen-Uffink D."/>
            <person name="Oliveira J.V."/>
            <person name="Vesth T.C."/>
            <person name="Visser J."/>
            <person name="Yu J.-H."/>
            <person name="Zhou M."/>
            <person name="Andersen M.R."/>
            <person name="Archer D.B."/>
            <person name="Baker S.E."/>
            <person name="Benoit I."/>
            <person name="Brakhage A.A."/>
            <person name="Braus G.H."/>
            <person name="Fischer R."/>
            <person name="Frisvad J.C."/>
            <person name="Goldman G.H."/>
            <person name="Houbraken J."/>
            <person name="Oakley B."/>
            <person name="Pocsi I."/>
            <person name="Scazzocchio C."/>
            <person name="Seiboth B."/>
            <person name="vanKuyk P.A."/>
            <person name="Wortman J."/>
            <person name="Dyer P.S."/>
            <person name="Grigoriev I.V."/>
        </authorList>
    </citation>
    <scope>NUCLEOTIDE SEQUENCE [LARGE SCALE GENOMIC DNA]</scope>
    <source>
        <strain evidence="3">CBS 516.65</strain>
    </source>
</reference>
<dbReference type="InterPro" id="IPR005135">
    <property type="entry name" value="Endo/exonuclease/phosphatase"/>
</dbReference>
<organism evidence="2 3">
    <name type="scientific">Aspergillus glaucus CBS 516.65</name>
    <dbReference type="NCBI Taxonomy" id="1160497"/>
    <lineage>
        <taxon>Eukaryota</taxon>
        <taxon>Fungi</taxon>
        <taxon>Dikarya</taxon>
        <taxon>Ascomycota</taxon>
        <taxon>Pezizomycotina</taxon>
        <taxon>Eurotiomycetes</taxon>
        <taxon>Eurotiomycetidae</taxon>
        <taxon>Eurotiales</taxon>
        <taxon>Aspergillaceae</taxon>
        <taxon>Aspergillus</taxon>
        <taxon>Aspergillus subgen. Aspergillus</taxon>
    </lineage>
</organism>
<dbReference type="AlphaFoldDB" id="A0A1L9VC77"/>
<dbReference type="OrthoDB" id="4436005at2759"/>
<dbReference type="SUPFAM" id="SSF56219">
    <property type="entry name" value="DNase I-like"/>
    <property type="match status" value="1"/>
</dbReference>
<name>A0A1L9VC77_ASPGL</name>
<protein>
    <recommendedName>
        <fullName evidence="1">Endonuclease/exonuclease/phosphatase domain-containing protein</fullName>
    </recommendedName>
</protein>
<evidence type="ECO:0000313" key="2">
    <source>
        <dbReference type="EMBL" id="OJJ81524.1"/>
    </source>
</evidence>
<dbReference type="GeneID" id="34458333"/>
<dbReference type="RefSeq" id="XP_022398222.1">
    <property type="nucleotide sequence ID" value="XM_022542072.1"/>
</dbReference>
<dbReference type="EMBL" id="KV878905">
    <property type="protein sequence ID" value="OJJ81524.1"/>
    <property type="molecule type" value="Genomic_DNA"/>
</dbReference>
<feature type="domain" description="Endonuclease/exonuclease/phosphatase" evidence="1">
    <location>
        <begin position="112"/>
        <end position="221"/>
    </location>
</feature>
<keyword evidence="3" id="KW-1185">Reference proteome</keyword>
<dbReference type="Pfam" id="PF14529">
    <property type="entry name" value="Exo_endo_phos_2"/>
    <property type="match status" value="1"/>
</dbReference>
<proteinExistence type="predicted"/>
<dbReference type="Proteomes" id="UP000184300">
    <property type="component" value="Unassembled WGS sequence"/>
</dbReference>
<gene>
    <name evidence="2" type="ORF">ASPGLDRAFT_1497557</name>
</gene>
<sequence length="226" mass="25586">MLDRLSHLQILQLNVGRNWEAHETALQLAFENNCHVVLIQEPWIFTDRSRRISKHHPSFHQLAPIEDWSDRPRVLTYVMKQPHLKADLVPFGPPSRDILAVQINTPQKTAFLVNIYNAPRGAVDEGQGLESLMAQTTPSLPCLIAGDFNLQHPIWQSYARPSPRAEHLLSWTESQDLTLTLPPDSSTRGQNTIDLFWANSALLSLGISSEVTADLPPLADHLKRMW</sequence>
<dbReference type="InterPro" id="IPR036691">
    <property type="entry name" value="Endo/exonu/phosph_ase_sf"/>
</dbReference>
<dbReference type="Gene3D" id="3.60.10.10">
    <property type="entry name" value="Endonuclease/exonuclease/phosphatase"/>
    <property type="match status" value="1"/>
</dbReference>
<dbReference type="VEuPathDB" id="FungiDB:ASPGLDRAFT_1497557"/>
<accession>A0A1L9VC77</accession>
<dbReference type="STRING" id="1160497.A0A1L9VC77"/>
<evidence type="ECO:0000259" key="1">
    <source>
        <dbReference type="Pfam" id="PF14529"/>
    </source>
</evidence>
<dbReference type="GO" id="GO:0003824">
    <property type="term" value="F:catalytic activity"/>
    <property type="evidence" value="ECO:0007669"/>
    <property type="project" value="InterPro"/>
</dbReference>
<evidence type="ECO:0000313" key="3">
    <source>
        <dbReference type="Proteomes" id="UP000184300"/>
    </source>
</evidence>